<dbReference type="Proteomes" id="UP000887043">
    <property type="component" value="Unassembled WGS sequence"/>
</dbReference>
<evidence type="ECO:0000313" key="2">
    <source>
        <dbReference type="Proteomes" id="UP000887043"/>
    </source>
</evidence>
<proteinExistence type="predicted"/>
<gene>
    <name evidence="1" type="ORF">PRRU23_24280</name>
</gene>
<comment type="caution">
    <text evidence="1">The sequence shown here is derived from an EMBL/GenBank/DDBJ whole genome shotgun (WGS) entry which is preliminary data.</text>
</comment>
<accession>A0AA37HYN1</accession>
<sequence>MAHDPLFEMFRQIDEQNRMAYLAEKFVDMRNEGVRPGVYIAIADNNQYNQGETSDRKPCCSIDAWHKYWQIAAMKLDNEMECSCCGKKIYTLISDPRCIKESQGFDEEGKPDQPENHKAHGGHIYVKDVAIPEGLYITPLCPHCNGQHKQNISIQEGAIIVEEICSK</sequence>
<dbReference type="RefSeq" id="WP_143067221.1">
    <property type="nucleotide sequence ID" value="NZ_BPTR01000001.1"/>
</dbReference>
<protein>
    <submittedName>
        <fullName evidence="1">Uncharacterized protein</fullName>
    </submittedName>
</protein>
<dbReference type="AlphaFoldDB" id="A0AA37HYN1"/>
<organism evidence="1 2">
    <name type="scientific">Segatella bryantii</name>
    <name type="common">Prevotella bryantii</name>
    <dbReference type="NCBI Taxonomy" id="77095"/>
    <lineage>
        <taxon>Bacteria</taxon>
        <taxon>Pseudomonadati</taxon>
        <taxon>Bacteroidota</taxon>
        <taxon>Bacteroidia</taxon>
        <taxon>Bacteroidales</taxon>
        <taxon>Prevotellaceae</taxon>
        <taxon>Segatella</taxon>
    </lineage>
</organism>
<reference evidence="1" key="1">
    <citation type="submission" date="2021-08" db="EMBL/GenBank/DDBJ databases">
        <title>Prevotella lacticifex sp. nov., isolated from rumen of cow.</title>
        <authorList>
            <person name="Shinkai T."/>
            <person name="Ikeyama N."/>
            <person name="Kumagai M."/>
            <person name="Ohmori H."/>
            <person name="Sakamoto M."/>
            <person name="Ohkuma M."/>
            <person name="Mitsumori M."/>
        </authorList>
    </citation>
    <scope>NUCLEOTIDE SEQUENCE</scope>
    <source>
        <strain evidence="1">DSM 11371</strain>
    </source>
</reference>
<evidence type="ECO:0000313" key="1">
    <source>
        <dbReference type="EMBL" id="GJG28728.1"/>
    </source>
</evidence>
<dbReference type="EMBL" id="BPTR01000001">
    <property type="protein sequence ID" value="GJG28728.1"/>
    <property type="molecule type" value="Genomic_DNA"/>
</dbReference>
<name>A0AA37HYN1_SEGBR</name>